<dbReference type="PANTHER" id="PTHR46696:SF1">
    <property type="entry name" value="CYTOCHROME P450 YJIB-RELATED"/>
    <property type="match status" value="1"/>
</dbReference>
<comment type="caution">
    <text evidence="2">The sequence shown here is derived from an EMBL/GenBank/DDBJ whole genome shotgun (WGS) entry which is preliminary data.</text>
</comment>
<name>A0A7M2YZQ7_9ACTN</name>
<comment type="similarity">
    <text evidence="1">Belongs to the cytochrome P450 family.</text>
</comment>
<dbReference type="InterPro" id="IPR002397">
    <property type="entry name" value="Cyt_P450_B"/>
</dbReference>
<keyword evidence="3" id="KW-1185">Reference proteome</keyword>
<accession>A0A7M2YZQ7</accession>
<dbReference type="InterPro" id="IPR001128">
    <property type="entry name" value="Cyt_P450"/>
</dbReference>
<dbReference type="OrthoDB" id="3453696at2"/>
<dbReference type="AlphaFoldDB" id="A0A7M2YZQ7"/>
<dbReference type="GO" id="GO:0016705">
    <property type="term" value="F:oxidoreductase activity, acting on paired donors, with incorporation or reduction of molecular oxygen"/>
    <property type="evidence" value="ECO:0007669"/>
    <property type="project" value="InterPro"/>
</dbReference>
<dbReference type="Pfam" id="PF00067">
    <property type="entry name" value="p450"/>
    <property type="match status" value="1"/>
</dbReference>
<evidence type="ECO:0000256" key="1">
    <source>
        <dbReference type="ARBA" id="ARBA00010617"/>
    </source>
</evidence>
<reference evidence="3" key="2">
    <citation type="journal article" date="2019" name="MicrobiologyOpen">
        <title>High-quality draft genome sequence of Gaiella occulta isolated from a 150 meter deep mineral water borehole and comparison with the genome sequences of other deep-branching lineages of the phylum Actinobacteria.</title>
        <authorList>
            <person name="Severino R."/>
            <person name="Froufe H.J.C."/>
            <person name="Barroso C."/>
            <person name="Albuquerque L."/>
            <person name="Lobo-da-Cunha A."/>
            <person name="da Costa M.S."/>
            <person name="Egas C."/>
        </authorList>
    </citation>
    <scope>NUCLEOTIDE SEQUENCE [LARGE SCALE GENOMIC DNA]</scope>
    <source>
        <strain evidence="3">F2-233</strain>
    </source>
</reference>
<sequence>MTASFPIGATVSAAELERDPHPVLARLREQEPVSWLPALDAWIVTRRDLALHVMRDPRTYTVDDPRFSTAQVVGPSMLSLDGEEHRRHRDPFARPFRLDAVRDRFTETVEREVERLVDAIEEDGTADLRGALAGPLSVAVMVQALGLEHTDPAEALAWYAAIVAEVTAITAGRPPDGRGRQAFARMRASVEPALDRDPAASLVAAAAGDAGGLSRGQVASNAAVLLFGGIETTEAMIVNAFLHLLSNDDQRALVERDPTLLPGAVEESLRLEPAAAVVDRYATRDVELAGAPIRRGDLVTVSLAGANRDPDVFPDPDRFDVRRPNLNLQVGFAHGPHVCLGMHLARLETRVALARALARLPRLRLDPQHPCAVRGLVFRKPAALHVLWG</sequence>
<dbReference type="PANTHER" id="PTHR46696">
    <property type="entry name" value="P450, PUTATIVE (EUROFUNG)-RELATED"/>
    <property type="match status" value="1"/>
</dbReference>
<dbReference type="GO" id="GO:0004497">
    <property type="term" value="F:monooxygenase activity"/>
    <property type="evidence" value="ECO:0007669"/>
    <property type="project" value="InterPro"/>
</dbReference>
<dbReference type="RefSeq" id="WP_114795226.1">
    <property type="nucleotide sequence ID" value="NZ_QQZY01000002.1"/>
</dbReference>
<reference evidence="2 3" key="1">
    <citation type="submission" date="2018-07" db="EMBL/GenBank/DDBJ databases">
        <title>High-quality-draft genome sequence of Gaiella occulta.</title>
        <authorList>
            <person name="Severino R."/>
            <person name="Froufe H.J.C."/>
            <person name="Rainey F.A."/>
            <person name="Barroso C."/>
            <person name="Albuquerque L."/>
            <person name="Lobo-Da-Cunha A."/>
            <person name="Da Costa M.S."/>
            <person name="Egas C."/>
        </authorList>
    </citation>
    <scope>NUCLEOTIDE SEQUENCE [LARGE SCALE GENOMIC DNA]</scope>
    <source>
        <strain evidence="2 3">F2-233</strain>
    </source>
</reference>
<gene>
    <name evidence="2" type="ORF">Gocc_0760</name>
</gene>
<dbReference type="SUPFAM" id="SSF48264">
    <property type="entry name" value="Cytochrome P450"/>
    <property type="match status" value="1"/>
</dbReference>
<dbReference type="PRINTS" id="PR00385">
    <property type="entry name" value="P450"/>
</dbReference>
<dbReference type="InterPro" id="IPR036396">
    <property type="entry name" value="Cyt_P450_sf"/>
</dbReference>
<dbReference type="GO" id="GO:0005506">
    <property type="term" value="F:iron ion binding"/>
    <property type="evidence" value="ECO:0007669"/>
    <property type="project" value="InterPro"/>
</dbReference>
<dbReference type="EMBL" id="QQZY01000002">
    <property type="protein sequence ID" value="RDI74962.1"/>
    <property type="molecule type" value="Genomic_DNA"/>
</dbReference>
<dbReference type="GO" id="GO:0020037">
    <property type="term" value="F:heme binding"/>
    <property type="evidence" value="ECO:0007669"/>
    <property type="project" value="InterPro"/>
</dbReference>
<organism evidence="2 3">
    <name type="scientific">Gaiella occulta</name>
    <dbReference type="NCBI Taxonomy" id="1002870"/>
    <lineage>
        <taxon>Bacteria</taxon>
        <taxon>Bacillati</taxon>
        <taxon>Actinomycetota</taxon>
        <taxon>Thermoleophilia</taxon>
        <taxon>Gaiellales</taxon>
        <taxon>Gaiellaceae</taxon>
        <taxon>Gaiella</taxon>
    </lineage>
</organism>
<dbReference type="Gene3D" id="1.10.630.10">
    <property type="entry name" value="Cytochrome P450"/>
    <property type="match status" value="1"/>
</dbReference>
<evidence type="ECO:0000313" key="3">
    <source>
        <dbReference type="Proteomes" id="UP000254134"/>
    </source>
</evidence>
<evidence type="ECO:0000313" key="2">
    <source>
        <dbReference type="EMBL" id="RDI74962.1"/>
    </source>
</evidence>
<dbReference type="PRINTS" id="PR00359">
    <property type="entry name" value="BP450"/>
</dbReference>
<proteinExistence type="inferred from homology"/>
<dbReference type="Proteomes" id="UP000254134">
    <property type="component" value="Unassembled WGS sequence"/>
</dbReference>
<protein>
    <submittedName>
        <fullName evidence="2">Cytochrome P450</fullName>
    </submittedName>
</protein>